<dbReference type="InterPro" id="IPR058029">
    <property type="entry name" value="Tubulin-bd_CENPJ"/>
</dbReference>
<sequence length="584" mass="65105">MSSPAGLQAQQSQTKFLDRWMPSSSCAGVILNPSPDLSESLRHSSVWRSRDVNDSFASQFVPLPVSSSSSCLSISSLVHDAESRTEFSKQNQLPVNRTLSDRQFAGLQTVASQGLTLPGEMDSMEKFVEQSQDLPLMLKLEQLRQWQQHMQEQLKAHQLEELISLQEEQQRLLGIVHVAQQDGADYIEISKFTGENTLLGGSPLSHRPPAAKSFPPQGPASSQLWKQGPTFRQPPRDQEQEEEEKDQTLGTEAWSNPHKRHQLSEDADHRGGDEDEEVTLSSHSAPSMTEAYKAYRGDDCELDSQDRPIKPGIGGQKQTFEALLEEQLRLEEQRLKTPQQQQSPEGASPRANTKRAFLRRGEGLSRFTNRSKAPMPNRGRLQKDPKPQAKVSARWASEPTQKVSQRPPVQRKTAVLNKENRPRDPCSPLLDSVRPEGKAAKLAAVRPRVLGSHQRQNIEICLKPREVISNKVGGTSQPVSRTPAVVTKQFGLEERTGALQRNGSGPSRLDGAAEGKSGVPEYSFELSFQEKLQHWDCDRQKESVELGEFELLEQAAEELSFSSNSSFVMKVCNAFLPVVLELMA</sequence>
<feature type="compositionally biased region" description="Basic and acidic residues" evidence="2">
    <location>
        <begin position="262"/>
        <end position="272"/>
    </location>
</feature>
<evidence type="ECO:0000259" key="3">
    <source>
        <dbReference type="Pfam" id="PF25779"/>
    </source>
</evidence>
<evidence type="ECO:0000313" key="4">
    <source>
        <dbReference type="Ensembl" id="ENSHHUP00000058609.1"/>
    </source>
</evidence>
<dbReference type="PANTHER" id="PTHR10331:SF27">
    <property type="entry name" value="CENTROMERE PROTEIN J"/>
    <property type="match status" value="1"/>
</dbReference>
<dbReference type="AlphaFoldDB" id="A0A4W5PCE6"/>
<reference evidence="4" key="2">
    <citation type="submission" date="2025-08" db="UniProtKB">
        <authorList>
            <consortium name="Ensembl"/>
        </authorList>
    </citation>
    <scope>IDENTIFICATION</scope>
</reference>
<dbReference type="GO" id="GO:0061511">
    <property type="term" value="P:centriole elongation"/>
    <property type="evidence" value="ECO:0007669"/>
    <property type="project" value="TreeGrafter"/>
</dbReference>
<organism evidence="4 5">
    <name type="scientific">Hucho hucho</name>
    <name type="common">huchen</name>
    <dbReference type="NCBI Taxonomy" id="62062"/>
    <lineage>
        <taxon>Eukaryota</taxon>
        <taxon>Metazoa</taxon>
        <taxon>Chordata</taxon>
        <taxon>Craniata</taxon>
        <taxon>Vertebrata</taxon>
        <taxon>Euteleostomi</taxon>
        <taxon>Actinopterygii</taxon>
        <taxon>Neopterygii</taxon>
        <taxon>Teleostei</taxon>
        <taxon>Protacanthopterygii</taxon>
        <taxon>Salmoniformes</taxon>
        <taxon>Salmonidae</taxon>
        <taxon>Salmoninae</taxon>
        <taxon>Hucho</taxon>
    </lineage>
</organism>
<evidence type="ECO:0000256" key="1">
    <source>
        <dbReference type="ARBA" id="ARBA00005627"/>
    </source>
</evidence>
<dbReference type="GO" id="GO:0005814">
    <property type="term" value="C:centriole"/>
    <property type="evidence" value="ECO:0007669"/>
    <property type="project" value="TreeGrafter"/>
</dbReference>
<dbReference type="GO" id="GO:0015631">
    <property type="term" value="F:tubulin binding"/>
    <property type="evidence" value="ECO:0007669"/>
    <property type="project" value="TreeGrafter"/>
</dbReference>
<feature type="region of interest" description="Disordered" evidence="2">
    <location>
        <begin position="200"/>
        <end position="287"/>
    </location>
</feature>
<dbReference type="GO" id="GO:0005813">
    <property type="term" value="C:centrosome"/>
    <property type="evidence" value="ECO:0007669"/>
    <property type="project" value="TreeGrafter"/>
</dbReference>
<name>A0A4W5PCE6_9TELE</name>
<comment type="similarity">
    <text evidence="1">Belongs to the TCP10 family.</text>
</comment>
<accession>A0A4W5PCE6</accession>
<feature type="domain" description="CENPJ tubulin-binding region" evidence="3">
    <location>
        <begin position="304"/>
        <end position="369"/>
    </location>
</feature>
<evidence type="ECO:0000313" key="5">
    <source>
        <dbReference type="Proteomes" id="UP000314982"/>
    </source>
</evidence>
<dbReference type="InterPro" id="IPR026581">
    <property type="entry name" value="TCP10L/CENPJ"/>
</dbReference>
<dbReference type="Ensembl" id="ENSHHUT00000060613.1">
    <property type="protein sequence ID" value="ENSHHUP00000058609.1"/>
    <property type="gene ID" value="ENSHHUG00000034864.1"/>
</dbReference>
<dbReference type="Proteomes" id="UP000314982">
    <property type="component" value="Unassembled WGS sequence"/>
</dbReference>
<protein>
    <recommendedName>
        <fullName evidence="3">CENPJ tubulin-binding region domain-containing protein</fullName>
    </recommendedName>
</protein>
<dbReference type="PANTHER" id="PTHR10331">
    <property type="entry name" value="T COMPLEX PROTEIN 10"/>
    <property type="match status" value="1"/>
</dbReference>
<dbReference type="STRING" id="62062.ENSHHUP00000058609"/>
<reference evidence="4" key="3">
    <citation type="submission" date="2025-09" db="UniProtKB">
        <authorList>
            <consortium name="Ensembl"/>
        </authorList>
    </citation>
    <scope>IDENTIFICATION</scope>
</reference>
<reference evidence="5" key="1">
    <citation type="submission" date="2018-06" db="EMBL/GenBank/DDBJ databases">
        <title>Genome assembly of Danube salmon.</title>
        <authorList>
            <person name="Macqueen D.J."/>
            <person name="Gundappa M.K."/>
        </authorList>
    </citation>
    <scope>NUCLEOTIDE SEQUENCE [LARGE SCALE GENOMIC DNA]</scope>
</reference>
<dbReference type="Pfam" id="PF25779">
    <property type="entry name" value="Tubulin-bind_CPAP"/>
    <property type="match status" value="1"/>
</dbReference>
<feature type="compositionally biased region" description="Basic and acidic residues" evidence="2">
    <location>
        <begin position="326"/>
        <end position="335"/>
    </location>
</feature>
<proteinExistence type="inferred from homology"/>
<evidence type="ECO:0000256" key="2">
    <source>
        <dbReference type="SAM" id="MobiDB-lite"/>
    </source>
</evidence>
<dbReference type="GeneTree" id="ENSGT00530000063927"/>
<keyword evidence="5" id="KW-1185">Reference proteome</keyword>
<feature type="region of interest" description="Disordered" evidence="2">
    <location>
        <begin position="326"/>
        <end position="411"/>
    </location>
</feature>
<dbReference type="GO" id="GO:0060271">
    <property type="term" value="P:cilium assembly"/>
    <property type="evidence" value="ECO:0007669"/>
    <property type="project" value="TreeGrafter"/>
</dbReference>
<feature type="compositionally biased region" description="Polar residues" evidence="2">
    <location>
        <begin position="336"/>
        <end position="345"/>
    </location>
</feature>